<dbReference type="EMBL" id="MRCC01000007">
    <property type="protein sequence ID" value="OKH27195.1"/>
    <property type="molecule type" value="Genomic_DNA"/>
</dbReference>
<name>A0A1U7HUJ0_9CHRO</name>
<feature type="transmembrane region" description="Helical" evidence="1">
    <location>
        <begin position="42"/>
        <end position="62"/>
    </location>
</feature>
<comment type="caution">
    <text evidence="2">The sequence shown here is derived from an EMBL/GenBank/DDBJ whole genome shotgun (WGS) entry which is preliminary data.</text>
</comment>
<sequence>MFYLPVSLLLFLVLLLLLPFLWFTLAVDVVRLAVAKLGFAPDVAVLLLAAVIVGSIINLPLYKVEAPQPTADNFTELWLREYWGIPLKRMKRSTVVAINVGGGVIPVGLALYQFTQGNTLAIVLVTTIVTVVSYYAARVVPGIGIQMNPLIAPLTAALSAMVLATAHAAPVAFAGGILGTLIGADLLHLKDIQSMSSGVLSIGGAGVFDGITLCGLFALLLT</sequence>
<accession>A0A1U7HUJ0</accession>
<dbReference type="Pfam" id="PF07758">
    <property type="entry name" value="DUF1614"/>
    <property type="match status" value="1"/>
</dbReference>
<dbReference type="RefSeq" id="WP_073549402.1">
    <property type="nucleotide sequence ID" value="NZ_CAWMVK010000041.1"/>
</dbReference>
<evidence type="ECO:0008006" key="4">
    <source>
        <dbReference type="Google" id="ProtNLM"/>
    </source>
</evidence>
<keyword evidence="1" id="KW-0472">Membrane</keyword>
<feature type="transmembrane region" description="Helical" evidence="1">
    <location>
        <begin position="198"/>
        <end position="221"/>
    </location>
</feature>
<dbReference type="Proteomes" id="UP000185984">
    <property type="component" value="Unassembled WGS sequence"/>
</dbReference>
<proteinExistence type="predicted"/>
<feature type="transmembrane region" description="Helical" evidence="1">
    <location>
        <begin position="95"/>
        <end position="114"/>
    </location>
</feature>
<keyword evidence="1" id="KW-0812">Transmembrane</keyword>
<protein>
    <recommendedName>
        <fullName evidence="4">DUF1614 domain-containing protein</fullName>
    </recommendedName>
</protein>
<evidence type="ECO:0000313" key="3">
    <source>
        <dbReference type="Proteomes" id="UP000185984"/>
    </source>
</evidence>
<dbReference type="STRING" id="247279.NIES1031_10180"/>
<dbReference type="InterPro" id="IPR011672">
    <property type="entry name" value="DUF1614"/>
</dbReference>
<feature type="transmembrane region" description="Helical" evidence="1">
    <location>
        <begin position="120"/>
        <end position="137"/>
    </location>
</feature>
<gene>
    <name evidence="2" type="ORF">NIES1031_10180</name>
</gene>
<evidence type="ECO:0000256" key="1">
    <source>
        <dbReference type="SAM" id="Phobius"/>
    </source>
</evidence>
<evidence type="ECO:0000313" key="2">
    <source>
        <dbReference type="EMBL" id="OKH27195.1"/>
    </source>
</evidence>
<feature type="transmembrane region" description="Helical" evidence="1">
    <location>
        <begin position="149"/>
        <end position="178"/>
    </location>
</feature>
<keyword evidence="3" id="KW-1185">Reference proteome</keyword>
<reference evidence="2 3" key="1">
    <citation type="submission" date="2016-11" db="EMBL/GenBank/DDBJ databases">
        <title>Draft Genome Sequences of Nine Cyanobacterial Strains from Diverse Habitats.</title>
        <authorList>
            <person name="Zhu T."/>
            <person name="Hou S."/>
            <person name="Lu X."/>
            <person name="Hess W.R."/>
        </authorList>
    </citation>
    <scope>NUCLEOTIDE SEQUENCE [LARGE SCALE GENOMIC DNA]</scope>
    <source>
        <strain evidence="2 3">5.2 s.c.1</strain>
    </source>
</reference>
<organism evidence="2 3">
    <name type="scientific">Chroogloeocystis siderophila 5.2 s.c.1</name>
    <dbReference type="NCBI Taxonomy" id="247279"/>
    <lineage>
        <taxon>Bacteria</taxon>
        <taxon>Bacillati</taxon>
        <taxon>Cyanobacteriota</taxon>
        <taxon>Cyanophyceae</taxon>
        <taxon>Oscillatoriophycideae</taxon>
        <taxon>Chroococcales</taxon>
        <taxon>Chroococcaceae</taxon>
        <taxon>Chroogloeocystis</taxon>
    </lineage>
</organism>
<dbReference type="AlphaFoldDB" id="A0A1U7HUJ0"/>
<dbReference type="OrthoDB" id="9782559at2"/>
<keyword evidence="1" id="KW-1133">Transmembrane helix</keyword>